<dbReference type="Gene3D" id="3.40.50.300">
    <property type="entry name" value="P-loop containing nucleotide triphosphate hydrolases"/>
    <property type="match status" value="1"/>
</dbReference>
<feature type="domain" description="Dynamin-type G" evidence="8">
    <location>
        <begin position="65"/>
        <end position="400"/>
    </location>
</feature>
<keyword evidence="3" id="KW-0378">Hydrolase</keyword>
<organism evidence="9 10">
    <name type="scientific">Metapseudomonas lalkuanensis</name>
    <dbReference type="NCBI Taxonomy" id="2604832"/>
    <lineage>
        <taxon>Bacteria</taxon>
        <taxon>Pseudomonadati</taxon>
        <taxon>Pseudomonadota</taxon>
        <taxon>Gammaproteobacteria</taxon>
        <taxon>Pseudomonadales</taxon>
        <taxon>Pseudomonadaceae</taxon>
        <taxon>Metapseudomonas</taxon>
    </lineage>
</organism>
<evidence type="ECO:0000256" key="5">
    <source>
        <dbReference type="ARBA" id="ARBA00023134"/>
    </source>
</evidence>
<dbReference type="RefSeq" id="WP_151137140.1">
    <property type="nucleotide sequence ID" value="NZ_CP043311.1"/>
</dbReference>
<dbReference type="PROSITE" id="PS51718">
    <property type="entry name" value="G_DYNAMIN_2"/>
    <property type="match status" value="1"/>
</dbReference>
<keyword evidence="6" id="KW-0472">Membrane</keyword>
<keyword evidence="2" id="KW-0547">Nucleotide-binding</keyword>
<comment type="subcellular location">
    <subcellularLocation>
        <location evidence="1">Membrane</location>
    </subcellularLocation>
</comment>
<dbReference type="InterPro" id="IPR045063">
    <property type="entry name" value="Dynamin_N"/>
</dbReference>
<dbReference type="GO" id="GO:0016020">
    <property type="term" value="C:membrane"/>
    <property type="evidence" value="ECO:0007669"/>
    <property type="project" value="UniProtKB-SubCell"/>
</dbReference>
<evidence type="ECO:0000256" key="7">
    <source>
        <dbReference type="SAM" id="MobiDB-lite"/>
    </source>
</evidence>
<dbReference type="GO" id="GO:0008053">
    <property type="term" value="P:mitochondrial fusion"/>
    <property type="evidence" value="ECO:0007669"/>
    <property type="project" value="TreeGrafter"/>
</dbReference>
<evidence type="ECO:0000256" key="1">
    <source>
        <dbReference type="ARBA" id="ARBA00004370"/>
    </source>
</evidence>
<accession>A0A5J6QR74</accession>
<dbReference type="InterPro" id="IPR027417">
    <property type="entry name" value="P-loop_NTPase"/>
</dbReference>
<reference evidence="9 10" key="1">
    <citation type="submission" date="2019-08" db="EMBL/GenBank/DDBJ databases">
        <title>Whole-genome Sequencing of e-waste polymer degrading bacterium Pseudomonas sp. strain PE08.</title>
        <authorList>
            <person name="Kirdat K."/>
            <person name="Debbarma P."/>
            <person name="Narawade N."/>
            <person name="Suyal D."/>
            <person name="Thorat V."/>
            <person name="Shouche Y."/>
            <person name="Goel R."/>
            <person name="Yadav A."/>
        </authorList>
    </citation>
    <scope>NUCLEOTIDE SEQUENCE [LARGE SCALE GENOMIC DNA]</scope>
    <source>
        <strain evidence="9 10">PE08</strain>
    </source>
</reference>
<sequence>MHENSITILQEEARRLLDVEIDLLERMQAEPGVVVEEQDGGHQTFSRDTIGKDIEMLRGERAKLESLEMVLAVVGTMKAGKSTTINAIVGTEVLPNRNRPMTALPTLIRHTPEQLEPLLRLDNNAPINDLLGQLYEVCRSPAGQQALDSLEHTDDMLELLGMIQRQERFGNRYEGPEAIFDFLKNLNDLVRLSAALDVEFPFSSYGNVHELPVIEVRFAHLSEMTEAGGRLTLLDTPGPNESGQPHLRKMLQDQLKKASAVLAVLDFTQLKSEADEQVRQELEIISETCRGRMYAVVNKFDQKDRHGDSAEQIQAFVADTLMGRRLKREHVFPVSSRWGYLANRARHELANGRGLSADHAWVADFGELVLGMGWEESIDNAEEVLRRADMLWKKSLFSAPLDNVIRMAHGQAATLAIASAASKLVDIASRLNRFLEVRDTALAKSSLELEEQINSLLNDVEQVKSLESESQEKAKKVLEEIHTEMGEIFDAIRKGIEGEIEAEFKAGKASEKKQAKARADAQKSLSPMGVRSLFRAFWGFPERDREGFGYEFDESHPLIALSSKEEAETLVKAIENGVQKIIADGEKIMAHDIEILLGKFRESFSQNIKGEANELIKALNERFNRSGFAVDIRLPDTAPLSFKYSASELLGEVIDSRRRPVTRYRRSSGAWGTICSWFNTSDWGWESYETTEGYFEVDINKIKKRINGSVDMLFEELLETTSVTIKAPLETGVHQFFEQLKYTLENIRSDLAQSLLDKQNSRDEQQALAQRLAGLKRNVPAIQRDSEELKNDVQPSIEEAVA</sequence>
<dbReference type="GO" id="GO:0005525">
    <property type="term" value="F:GTP binding"/>
    <property type="evidence" value="ECO:0007669"/>
    <property type="project" value="UniProtKB-KW"/>
</dbReference>
<dbReference type="Pfam" id="PF00350">
    <property type="entry name" value="Dynamin_N"/>
    <property type="match status" value="1"/>
</dbReference>
<dbReference type="SUPFAM" id="SSF52540">
    <property type="entry name" value="P-loop containing nucleoside triphosphate hydrolases"/>
    <property type="match status" value="1"/>
</dbReference>
<evidence type="ECO:0000256" key="3">
    <source>
        <dbReference type="ARBA" id="ARBA00022801"/>
    </source>
</evidence>
<dbReference type="PANTHER" id="PTHR10465">
    <property type="entry name" value="TRANSMEMBRANE GTPASE FZO1"/>
    <property type="match status" value="1"/>
</dbReference>
<dbReference type="GO" id="GO:0003924">
    <property type="term" value="F:GTPase activity"/>
    <property type="evidence" value="ECO:0007669"/>
    <property type="project" value="InterPro"/>
</dbReference>
<dbReference type="PANTHER" id="PTHR10465:SF0">
    <property type="entry name" value="SARCALUMENIN"/>
    <property type="match status" value="1"/>
</dbReference>
<gene>
    <name evidence="9" type="ORF">FXN65_24110</name>
</gene>
<dbReference type="KEGG" id="plal:FXN65_24110"/>
<keyword evidence="4" id="KW-0175">Coiled coil</keyword>
<dbReference type="InterPro" id="IPR030381">
    <property type="entry name" value="G_DYNAMIN_dom"/>
</dbReference>
<evidence type="ECO:0000256" key="6">
    <source>
        <dbReference type="ARBA" id="ARBA00023136"/>
    </source>
</evidence>
<dbReference type="EMBL" id="CP043311">
    <property type="protein sequence ID" value="QEY64993.1"/>
    <property type="molecule type" value="Genomic_DNA"/>
</dbReference>
<protein>
    <submittedName>
        <fullName evidence="9">Dynamin</fullName>
    </submittedName>
</protein>
<dbReference type="InterPro" id="IPR027094">
    <property type="entry name" value="Mitofusin_fam"/>
</dbReference>
<keyword evidence="10" id="KW-1185">Reference proteome</keyword>
<name>A0A5J6QR74_9GAMM</name>
<evidence type="ECO:0000313" key="9">
    <source>
        <dbReference type="EMBL" id="QEY64993.1"/>
    </source>
</evidence>
<keyword evidence="5" id="KW-0342">GTP-binding</keyword>
<evidence type="ECO:0000259" key="8">
    <source>
        <dbReference type="PROSITE" id="PS51718"/>
    </source>
</evidence>
<evidence type="ECO:0000256" key="2">
    <source>
        <dbReference type="ARBA" id="ARBA00022741"/>
    </source>
</evidence>
<dbReference type="AlphaFoldDB" id="A0A5J6QR74"/>
<evidence type="ECO:0000313" key="10">
    <source>
        <dbReference type="Proteomes" id="UP000327179"/>
    </source>
</evidence>
<dbReference type="Proteomes" id="UP000327179">
    <property type="component" value="Chromosome"/>
</dbReference>
<feature type="region of interest" description="Disordered" evidence="7">
    <location>
        <begin position="783"/>
        <end position="802"/>
    </location>
</feature>
<evidence type="ECO:0000256" key="4">
    <source>
        <dbReference type="ARBA" id="ARBA00023054"/>
    </source>
</evidence>
<proteinExistence type="predicted"/>